<dbReference type="InterPro" id="IPR040079">
    <property type="entry name" value="Glutathione_S-Trfase"/>
</dbReference>
<dbReference type="PROSITE" id="PS50404">
    <property type="entry name" value="GST_NTER"/>
    <property type="match status" value="1"/>
</dbReference>
<reference evidence="3" key="1">
    <citation type="submission" date="2018-05" db="EMBL/GenBank/DDBJ databases">
        <authorList>
            <person name="Lanie J.A."/>
            <person name="Ng W.-L."/>
            <person name="Kazmierczak K.M."/>
            <person name="Andrzejewski T.M."/>
            <person name="Davidsen T.M."/>
            <person name="Wayne K.J."/>
            <person name="Tettelin H."/>
            <person name="Glass J.I."/>
            <person name="Rusch D."/>
            <person name="Podicherti R."/>
            <person name="Tsui H.-C.T."/>
            <person name="Winkler M.E."/>
        </authorList>
    </citation>
    <scope>NUCLEOTIDE SEQUENCE</scope>
</reference>
<dbReference type="SUPFAM" id="SSF47616">
    <property type="entry name" value="GST C-terminal domain-like"/>
    <property type="match status" value="1"/>
</dbReference>
<dbReference type="InterPro" id="IPR004045">
    <property type="entry name" value="Glutathione_S-Trfase_N"/>
</dbReference>
<proteinExistence type="predicted"/>
<dbReference type="Gene3D" id="3.40.30.10">
    <property type="entry name" value="Glutaredoxin"/>
    <property type="match status" value="1"/>
</dbReference>
<dbReference type="EMBL" id="UINC01003075">
    <property type="protein sequence ID" value="SVA03119.1"/>
    <property type="molecule type" value="Genomic_DNA"/>
</dbReference>
<accession>A0A381SI59</accession>
<dbReference type="SFLD" id="SFLDS00019">
    <property type="entry name" value="Glutathione_Transferase_(cytos"/>
    <property type="match status" value="1"/>
</dbReference>
<dbReference type="InterPro" id="IPR034345">
    <property type="entry name" value="Gtt2-like_N"/>
</dbReference>
<dbReference type="Pfam" id="PF13409">
    <property type="entry name" value="GST_N_2"/>
    <property type="match status" value="1"/>
</dbReference>
<dbReference type="SFLD" id="SFLDG00358">
    <property type="entry name" value="Main_(cytGST)"/>
    <property type="match status" value="1"/>
</dbReference>
<dbReference type="SUPFAM" id="SSF52833">
    <property type="entry name" value="Thioredoxin-like"/>
    <property type="match status" value="1"/>
</dbReference>
<dbReference type="PANTHER" id="PTHR44051:SF8">
    <property type="entry name" value="GLUTATHIONE S-TRANSFERASE GSTA"/>
    <property type="match status" value="1"/>
</dbReference>
<gene>
    <name evidence="3" type="ORF">METZ01_LOCUS55973</name>
</gene>
<feature type="domain" description="GST N-terminal" evidence="1">
    <location>
        <begin position="1"/>
        <end position="81"/>
    </location>
</feature>
<evidence type="ECO:0000259" key="2">
    <source>
        <dbReference type="PROSITE" id="PS50405"/>
    </source>
</evidence>
<dbReference type="InterPro" id="IPR036282">
    <property type="entry name" value="Glutathione-S-Trfase_C_sf"/>
</dbReference>
<feature type="domain" description="GST C-terminal" evidence="2">
    <location>
        <begin position="86"/>
        <end position="209"/>
    </location>
</feature>
<dbReference type="InterPro" id="IPR010987">
    <property type="entry name" value="Glutathione-S-Trfase_C-like"/>
</dbReference>
<protein>
    <recommendedName>
        <fullName evidence="4">GST N-terminal domain-containing protein</fullName>
    </recommendedName>
</protein>
<evidence type="ECO:0008006" key="4">
    <source>
        <dbReference type="Google" id="ProtNLM"/>
    </source>
</evidence>
<dbReference type="AlphaFoldDB" id="A0A381SI59"/>
<dbReference type="Pfam" id="PF13410">
    <property type="entry name" value="GST_C_2"/>
    <property type="match status" value="1"/>
</dbReference>
<dbReference type="InterPro" id="IPR036249">
    <property type="entry name" value="Thioredoxin-like_sf"/>
</dbReference>
<dbReference type="PANTHER" id="PTHR44051">
    <property type="entry name" value="GLUTATHIONE S-TRANSFERASE-RELATED"/>
    <property type="match status" value="1"/>
</dbReference>
<sequence length="209" mass="23735">MKFFDCKTAPSPRRVRIFIAEKGITVETVNVDLRSKEQLNPDFRSINPHCTVPVLELDDGTPLTTTAGIWRYLEAAYPNPALMGETPKQRGIISDLQWHIEMNGFMAMAEFLRNSAPAMKGRALTGPHDYEQIPELADRGRLRVQRFLEEIDQIISTKSYVAGDQFSIADIDLLVFIEFAAWRKLGLPEGAANARRWYEDVRVRPSAQL</sequence>
<evidence type="ECO:0000259" key="1">
    <source>
        <dbReference type="PROSITE" id="PS50404"/>
    </source>
</evidence>
<dbReference type="PROSITE" id="PS50405">
    <property type="entry name" value="GST_CTER"/>
    <property type="match status" value="1"/>
</dbReference>
<evidence type="ECO:0000313" key="3">
    <source>
        <dbReference type="EMBL" id="SVA03119.1"/>
    </source>
</evidence>
<organism evidence="3">
    <name type="scientific">marine metagenome</name>
    <dbReference type="NCBI Taxonomy" id="408172"/>
    <lineage>
        <taxon>unclassified sequences</taxon>
        <taxon>metagenomes</taxon>
        <taxon>ecological metagenomes</taxon>
    </lineage>
</organism>
<dbReference type="Gene3D" id="1.20.1050.10">
    <property type="match status" value="1"/>
</dbReference>
<name>A0A381SI59_9ZZZZ</name>
<dbReference type="CDD" id="cd03051">
    <property type="entry name" value="GST_N_GTT2_like"/>
    <property type="match status" value="1"/>
</dbReference>